<evidence type="ECO:0000313" key="2">
    <source>
        <dbReference type="EMBL" id="BBL03015.1"/>
    </source>
</evidence>
<dbReference type="GeneID" id="78341051"/>
<feature type="domain" description="Phage terminase large subunit C-terminal" evidence="1">
    <location>
        <begin position="258"/>
        <end position="398"/>
    </location>
</feature>
<dbReference type="KEGG" id="acou:A5CBH24_03280"/>
<dbReference type="Proteomes" id="UP000318946">
    <property type="component" value="Chromosome"/>
</dbReference>
<dbReference type="InterPro" id="IPR052380">
    <property type="entry name" value="Viral_DNA_packaging_terminase"/>
</dbReference>
<dbReference type="EMBL" id="AP019735">
    <property type="protein sequence ID" value="BBL03015.1"/>
    <property type="molecule type" value="Genomic_DNA"/>
</dbReference>
<gene>
    <name evidence="2" type="ORF">A5CBH24_03280</name>
</gene>
<sequence length="410" mass="47819">MHRLPDIRTYRGKVYRYLMYRYMQYRERDAVLKIFNEGSSRSGKTYDAFDFLYDICTLALSPLNIFVYRNTLQACKEITLADFRKKLTLRGVYDPDAMRSENQHPDYYINNSVIHFRGLDRMDSREGYDCDIIYINEMLDDISKQQYKNITMRCTTMVIGDWNPKYTEHWAFELEGQPHTYFTHTTYKDNPFCPPGVIREIESYEPTPANIAAGTADEWRWKVYGLGIRAAKEGLVYPNIDWIDEFPSDLERVVFGLDFGFTNDPTALVRLGLRGLDLYMKEEFYAPCSDPALLYDAIEGVVGRMPIFADSADKYAKNPESMVDGLLLRGLSVVKAKKYAGSVTDGIHMVKSFRLHIVRSRNFQTEANSYVWDSVNGITINQPIDKFNHLWDAARYAVMEYLYWVCNRRK</sequence>
<dbReference type="InterPro" id="IPR027417">
    <property type="entry name" value="P-loop_NTPase"/>
</dbReference>
<dbReference type="Gene3D" id="3.30.420.280">
    <property type="match status" value="1"/>
</dbReference>
<proteinExistence type="predicted"/>
<organism evidence="2 3">
    <name type="scientific">Alistipes communis</name>
    <dbReference type="NCBI Taxonomy" id="2585118"/>
    <lineage>
        <taxon>Bacteria</taxon>
        <taxon>Pseudomonadati</taxon>
        <taxon>Bacteroidota</taxon>
        <taxon>Bacteroidia</taxon>
        <taxon>Bacteroidales</taxon>
        <taxon>Rikenellaceae</taxon>
        <taxon>Alistipes</taxon>
    </lineage>
</organism>
<evidence type="ECO:0000313" key="3">
    <source>
        <dbReference type="Proteomes" id="UP000318946"/>
    </source>
</evidence>
<name>A0A4Y1WQQ3_9BACT</name>
<dbReference type="PANTHER" id="PTHR39184:SF1">
    <property type="entry name" value="PBSX PHAGE TERMINASE LARGE SUBUNIT"/>
    <property type="match status" value="1"/>
</dbReference>
<dbReference type="Pfam" id="PF17288">
    <property type="entry name" value="Terminase_3C"/>
    <property type="match status" value="1"/>
</dbReference>
<dbReference type="RefSeq" id="WP_162502256.1">
    <property type="nucleotide sequence ID" value="NZ_AP019735.1"/>
</dbReference>
<dbReference type="Gene3D" id="3.40.50.300">
    <property type="entry name" value="P-loop containing nucleotide triphosphate hydrolases"/>
    <property type="match status" value="1"/>
</dbReference>
<dbReference type="PANTHER" id="PTHR39184">
    <property type="match status" value="1"/>
</dbReference>
<reference evidence="3" key="1">
    <citation type="submission" date="2019-06" db="EMBL/GenBank/DDBJ databases">
        <title>Alistipes onderdonkii subsp. vulgaris subsp. nov., Alistipes dispar sp. nov. and Alistipes communis sp. nov., isolated from human faeces, and creation of Alistipes onderdonkii subsp. onderdonkii subsp. nov.</title>
        <authorList>
            <person name="Sakamoto M."/>
            <person name="Ikeyama N."/>
            <person name="Ogata Y."/>
            <person name="Suda W."/>
            <person name="Iino T."/>
            <person name="Hattori M."/>
            <person name="Ohkuma M."/>
        </authorList>
    </citation>
    <scope>NUCLEOTIDE SEQUENCE [LARGE SCALE GENOMIC DNA]</scope>
    <source>
        <strain evidence="3">5CBH24</strain>
    </source>
</reference>
<dbReference type="InterPro" id="IPR035413">
    <property type="entry name" value="Terminase_L_C"/>
</dbReference>
<keyword evidence="3" id="KW-1185">Reference proteome</keyword>
<accession>A0A4Y1WQQ3</accession>
<dbReference type="AlphaFoldDB" id="A0A4Y1WQQ3"/>
<protein>
    <recommendedName>
        <fullName evidence="1">Phage terminase large subunit C-terminal domain-containing protein</fullName>
    </recommendedName>
</protein>
<evidence type="ECO:0000259" key="1">
    <source>
        <dbReference type="Pfam" id="PF17288"/>
    </source>
</evidence>